<accession>A0A8D8PLQ3</accession>
<sequence>MPPCIKGTDHNYLFPSTFPSFHLFFCSFFQISTAIMDEIIDDQDIEDVLFDFDIPSGSEASDLDFEEEFDDGLHGQHHLRQSLGSQLLQPHPLLNQLLKCHPLSQLLQHHHLDLTLPLSQLLQHHPLNLTLPLGHLLQHYHLDLTLQ</sequence>
<evidence type="ECO:0000313" key="1">
    <source>
        <dbReference type="EMBL" id="CAG6607597.1"/>
    </source>
</evidence>
<dbReference type="AlphaFoldDB" id="A0A8D8PLQ3"/>
<name>A0A8D8PLQ3_9HEMI</name>
<dbReference type="EMBL" id="HBUF01008514">
    <property type="protein sequence ID" value="CAG6607597.1"/>
    <property type="molecule type" value="Transcribed_RNA"/>
</dbReference>
<reference evidence="1" key="1">
    <citation type="submission" date="2021-05" db="EMBL/GenBank/DDBJ databases">
        <authorList>
            <person name="Alioto T."/>
            <person name="Alioto T."/>
            <person name="Gomez Garrido J."/>
        </authorList>
    </citation>
    <scope>NUCLEOTIDE SEQUENCE</scope>
</reference>
<protein>
    <submittedName>
        <fullName evidence="1">Uncharacterized protein</fullName>
    </submittedName>
</protein>
<proteinExistence type="predicted"/>
<organism evidence="1">
    <name type="scientific">Cacopsylla melanoneura</name>
    <dbReference type="NCBI Taxonomy" id="428564"/>
    <lineage>
        <taxon>Eukaryota</taxon>
        <taxon>Metazoa</taxon>
        <taxon>Ecdysozoa</taxon>
        <taxon>Arthropoda</taxon>
        <taxon>Hexapoda</taxon>
        <taxon>Insecta</taxon>
        <taxon>Pterygota</taxon>
        <taxon>Neoptera</taxon>
        <taxon>Paraneoptera</taxon>
        <taxon>Hemiptera</taxon>
        <taxon>Sternorrhyncha</taxon>
        <taxon>Psylloidea</taxon>
        <taxon>Psyllidae</taxon>
        <taxon>Psyllinae</taxon>
        <taxon>Cacopsylla</taxon>
    </lineage>
</organism>